<proteinExistence type="predicted"/>
<evidence type="ECO:0000313" key="4">
    <source>
        <dbReference type="Proteomes" id="UP000465302"/>
    </source>
</evidence>
<evidence type="ECO:0008006" key="5">
    <source>
        <dbReference type="Google" id="ProtNLM"/>
    </source>
</evidence>
<dbReference type="AlphaFoldDB" id="A0A2A7N6V6"/>
<keyword evidence="3" id="KW-1185">Reference proteome</keyword>
<dbReference type="EMBL" id="BLKS01000001">
    <property type="protein sequence ID" value="GFG48590.1"/>
    <property type="molecule type" value="Genomic_DNA"/>
</dbReference>
<protein>
    <recommendedName>
        <fullName evidence="5">Arsenate reductase</fullName>
    </recommendedName>
</protein>
<reference evidence="1 4" key="2">
    <citation type="journal article" date="2019" name="Emerg. Microbes Infect.">
        <title>Comprehensive subspecies identification of 175 nontuberculous mycobacteria species based on 7547 genomic profiles.</title>
        <authorList>
            <person name="Matsumoto Y."/>
            <person name="Kinjo T."/>
            <person name="Motooka D."/>
            <person name="Nabeya D."/>
            <person name="Jung N."/>
            <person name="Uechi K."/>
            <person name="Horii T."/>
            <person name="Iida T."/>
            <person name="Fujita J."/>
            <person name="Nakamura S."/>
        </authorList>
    </citation>
    <scope>NUCLEOTIDE SEQUENCE [LARGE SCALE GENOMIC DNA]</scope>
    <source>
        <strain evidence="1 4">JCM 6377</strain>
    </source>
</reference>
<reference evidence="1" key="3">
    <citation type="submission" date="2020-02" db="EMBL/GenBank/DDBJ databases">
        <authorList>
            <person name="Matsumoto Y."/>
            <person name="Motooka D."/>
            <person name="Nakamura S."/>
        </authorList>
    </citation>
    <scope>NUCLEOTIDE SEQUENCE</scope>
    <source>
        <strain evidence="1">JCM 6377</strain>
    </source>
</reference>
<name>A0A2A7N6V6_MYCAG</name>
<evidence type="ECO:0000313" key="2">
    <source>
        <dbReference type="EMBL" id="PEG39569.1"/>
    </source>
</evidence>
<dbReference type="RefSeq" id="WP_097939972.1">
    <property type="nucleotide sequence ID" value="NZ_BLKS01000001.1"/>
</dbReference>
<dbReference type="Proteomes" id="UP000220914">
    <property type="component" value="Unassembled WGS sequence"/>
</dbReference>
<organism evidence="2 3">
    <name type="scientific">Mycolicibacterium agri</name>
    <name type="common">Mycobacterium agri</name>
    <dbReference type="NCBI Taxonomy" id="36811"/>
    <lineage>
        <taxon>Bacteria</taxon>
        <taxon>Bacillati</taxon>
        <taxon>Actinomycetota</taxon>
        <taxon>Actinomycetes</taxon>
        <taxon>Mycobacteriales</taxon>
        <taxon>Mycobacteriaceae</taxon>
        <taxon>Mycolicibacterium</taxon>
    </lineage>
</organism>
<sequence length="111" mass="11888">MATDEAADWATASCSLPIGEQPLRIAEFDRLFAGSARRSVRVSPTRLDVSLAASAEAAACDLAAREVQCCSFFNFEFTSADSAVVMSIEVPQSRIDVLDELTSRVRTVGGQ</sequence>
<gene>
    <name evidence="2" type="ORF">CQY20_10290</name>
    <name evidence="1" type="ORF">MAGR_00310</name>
</gene>
<comment type="caution">
    <text evidence="2">The sequence shown here is derived from an EMBL/GenBank/DDBJ whole genome shotgun (WGS) entry which is preliminary data.</text>
</comment>
<evidence type="ECO:0000313" key="3">
    <source>
        <dbReference type="Proteomes" id="UP000220914"/>
    </source>
</evidence>
<accession>A0A2A7N6V6</accession>
<dbReference type="Proteomes" id="UP000465302">
    <property type="component" value="Unassembled WGS sequence"/>
</dbReference>
<reference evidence="2 3" key="1">
    <citation type="submission" date="2017-10" db="EMBL/GenBank/DDBJ databases">
        <title>The new phylogeny of genus Mycobacterium.</title>
        <authorList>
            <person name="Tortoli E."/>
            <person name="Trovato A."/>
            <person name="Cirillo D.M."/>
        </authorList>
    </citation>
    <scope>NUCLEOTIDE SEQUENCE [LARGE SCALE GENOMIC DNA]</scope>
    <source>
        <strain evidence="2 3">CCUG37673</strain>
    </source>
</reference>
<dbReference type="EMBL" id="PDCP01000014">
    <property type="protein sequence ID" value="PEG39569.1"/>
    <property type="molecule type" value="Genomic_DNA"/>
</dbReference>
<dbReference type="OrthoDB" id="8421706at2"/>
<evidence type="ECO:0000313" key="1">
    <source>
        <dbReference type="EMBL" id="GFG48590.1"/>
    </source>
</evidence>